<dbReference type="Proteomes" id="UP001362999">
    <property type="component" value="Unassembled WGS sequence"/>
</dbReference>
<protein>
    <submittedName>
        <fullName evidence="2">Uncharacterized protein</fullName>
    </submittedName>
</protein>
<accession>A0AAW0E2W1</accession>
<keyword evidence="3" id="KW-1185">Reference proteome</keyword>
<evidence type="ECO:0000313" key="3">
    <source>
        <dbReference type="Proteomes" id="UP001362999"/>
    </source>
</evidence>
<feature type="compositionally biased region" description="Basic residues" evidence="1">
    <location>
        <begin position="97"/>
        <end position="106"/>
    </location>
</feature>
<dbReference type="AlphaFoldDB" id="A0AAW0E2W1"/>
<sequence length="320" mass="35544">MRRRRDDHEFVQNNHWHCLTPLSLRTCNPAHANLPHSLPAHRIASTLISWVIKFATSAPLTLSQSRLPRHVITTLWHRQQQIHPSRTRQLSTSARRFPPRHLTAPHHRGDSATRSSLSAACRPAFPLSIAQRQIHVTSTLRHPSHVWLHDASHDPLPLVLQCPTQPAATSDWLANLHTIVNTCNDVPLTKPDSPPLALLLPSIHAGLSPRHHVTEDARARPRLPFKSSTHPHFPPSSPSTPPTTRIQAPPYPPSQLRYSPSRTGSKIKSTASPPDRPSPSSPTTSPTTPPRQSRGPTPPPTHPRTTPTSCPVIKLTTYTR</sequence>
<feature type="region of interest" description="Disordered" evidence="1">
    <location>
        <begin position="82"/>
        <end position="115"/>
    </location>
</feature>
<evidence type="ECO:0000313" key="2">
    <source>
        <dbReference type="EMBL" id="KAK7057953.1"/>
    </source>
</evidence>
<reference evidence="2 3" key="1">
    <citation type="journal article" date="2024" name="J Genomics">
        <title>Draft genome sequencing and assembly of Favolaschia claudopus CIRM-BRFM 2984 isolated from oak limbs.</title>
        <authorList>
            <person name="Navarro D."/>
            <person name="Drula E."/>
            <person name="Chaduli D."/>
            <person name="Cazenave R."/>
            <person name="Ahrendt S."/>
            <person name="Wang J."/>
            <person name="Lipzen A."/>
            <person name="Daum C."/>
            <person name="Barry K."/>
            <person name="Grigoriev I.V."/>
            <person name="Favel A."/>
            <person name="Rosso M.N."/>
            <person name="Martin F."/>
        </authorList>
    </citation>
    <scope>NUCLEOTIDE SEQUENCE [LARGE SCALE GENOMIC DNA]</scope>
    <source>
        <strain evidence="2 3">CIRM-BRFM 2984</strain>
    </source>
</reference>
<feature type="compositionally biased region" description="Polar residues" evidence="1">
    <location>
        <begin position="82"/>
        <end position="94"/>
    </location>
</feature>
<evidence type="ECO:0000256" key="1">
    <source>
        <dbReference type="SAM" id="MobiDB-lite"/>
    </source>
</evidence>
<name>A0AAW0E2W1_9AGAR</name>
<proteinExistence type="predicted"/>
<feature type="compositionally biased region" description="Low complexity" evidence="1">
    <location>
        <begin position="281"/>
        <end position="295"/>
    </location>
</feature>
<organism evidence="2 3">
    <name type="scientific">Favolaschia claudopus</name>
    <dbReference type="NCBI Taxonomy" id="2862362"/>
    <lineage>
        <taxon>Eukaryota</taxon>
        <taxon>Fungi</taxon>
        <taxon>Dikarya</taxon>
        <taxon>Basidiomycota</taxon>
        <taxon>Agaricomycotina</taxon>
        <taxon>Agaricomycetes</taxon>
        <taxon>Agaricomycetidae</taxon>
        <taxon>Agaricales</taxon>
        <taxon>Marasmiineae</taxon>
        <taxon>Mycenaceae</taxon>
        <taxon>Favolaschia</taxon>
    </lineage>
</organism>
<feature type="region of interest" description="Disordered" evidence="1">
    <location>
        <begin position="223"/>
        <end position="320"/>
    </location>
</feature>
<comment type="caution">
    <text evidence="2">The sequence shown here is derived from an EMBL/GenBank/DDBJ whole genome shotgun (WGS) entry which is preliminary data.</text>
</comment>
<dbReference type="EMBL" id="JAWWNJ010000004">
    <property type="protein sequence ID" value="KAK7057953.1"/>
    <property type="molecule type" value="Genomic_DNA"/>
</dbReference>
<feature type="compositionally biased region" description="Pro residues" evidence="1">
    <location>
        <begin position="232"/>
        <end position="241"/>
    </location>
</feature>
<gene>
    <name evidence="2" type="ORF">R3P38DRAFT_3252997</name>
</gene>
<feature type="compositionally biased region" description="Polar residues" evidence="1">
    <location>
        <begin position="256"/>
        <end position="268"/>
    </location>
</feature>